<evidence type="ECO:0000313" key="1">
    <source>
        <dbReference type="EMBL" id="PWR71073.1"/>
    </source>
</evidence>
<dbReference type="GeneID" id="97608967"/>
<evidence type="ECO:0000313" key="2">
    <source>
        <dbReference type="Proteomes" id="UP000245934"/>
    </source>
</evidence>
<dbReference type="NCBIfam" id="NF011465">
    <property type="entry name" value="PRK14886.1-1"/>
    <property type="match status" value="1"/>
</dbReference>
<reference evidence="1 2" key="1">
    <citation type="submission" date="2018-05" db="EMBL/GenBank/DDBJ databases">
        <title>Draft genome of Methanospirillum stamsii Pt1.</title>
        <authorList>
            <person name="Dueholm M.S."/>
            <person name="Nielsen P.H."/>
            <person name="Bakmann L.F."/>
            <person name="Otzen D.E."/>
        </authorList>
    </citation>
    <scope>NUCLEOTIDE SEQUENCE [LARGE SCALE GENOMIC DNA]</scope>
    <source>
        <strain evidence="1 2">Pt1</strain>
    </source>
</reference>
<proteinExistence type="predicted"/>
<dbReference type="OrthoDB" id="69587at2157"/>
<comment type="caution">
    <text evidence="1">The sequence shown here is derived from an EMBL/GenBank/DDBJ whole genome shotgun (WGS) entry which is preliminary data.</text>
</comment>
<dbReference type="InterPro" id="IPR036504">
    <property type="entry name" value="CGI121/TPRKB_sf"/>
</dbReference>
<accession>A0A2V2N724</accession>
<dbReference type="AlphaFoldDB" id="A0A2V2N724"/>
<dbReference type="Proteomes" id="UP000245934">
    <property type="component" value="Unassembled WGS sequence"/>
</dbReference>
<sequence>MLTNRRIFTDDYCIIPVRFTMDDRTSFLSFLRETGEQYGVSIVCLNRNMMAGFSHVETTLVHAIRSWKEGKQIARSLEIEVLLYAGGTRQTGQIGPFGPDKGENSCYLCIIPPSEKVVTVLLTRMKEILDEDWNDLDEEKIKRLSNFFGITPEELSVTGEEKIAELVCERSALLTVNH</sequence>
<organism evidence="1 2">
    <name type="scientific">Methanospirillum stamsii</name>
    <dbReference type="NCBI Taxonomy" id="1277351"/>
    <lineage>
        <taxon>Archaea</taxon>
        <taxon>Methanobacteriati</taxon>
        <taxon>Methanobacteriota</taxon>
        <taxon>Stenosarchaea group</taxon>
        <taxon>Methanomicrobia</taxon>
        <taxon>Methanomicrobiales</taxon>
        <taxon>Methanospirillaceae</taxon>
        <taxon>Methanospirillum</taxon>
    </lineage>
</organism>
<dbReference type="SUPFAM" id="SSF143870">
    <property type="entry name" value="PF0523-like"/>
    <property type="match status" value="1"/>
</dbReference>
<protein>
    <submittedName>
        <fullName evidence="1">Uncharacterized protein</fullName>
    </submittedName>
</protein>
<dbReference type="EMBL" id="QGMZ01000038">
    <property type="protein sequence ID" value="PWR71073.1"/>
    <property type="molecule type" value="Genomic_DNA"/>
</dbReference>
<gene>
    <name evidence="1" type="ORF">DLD82_14325</name>
</gene>
<dbReference type="Gene3D" id="3.30.2380.10">
    <property type="entry name" value="CGI121/TPRKB"/>
    <property type="match status" value="1"/>
</dbReference>
<name>A0A2V2N724_9EURY</name>
<keyword evidence="2" id="KW-1185">Reference proteome</keyword>
<dbReference type="RefSeq" id="WP_109941809.1">
    <property type="nucleotide sequence ID" value="NZ_CP176366.1"/>
</dbReference>